<evidence type="ECO:0000256" key="2">
    <source>
        <dbReference type="ARBA" id="ARBA00022598"/>
    </source>
</evidence>
<dbReference type="AlphaFoldDB" id="A0A0D7EJF7"/>
<dbReference type="GO" id="GO:0006631">
    <property type="term" value="P:fatty acid metabolic process"/>
    <property type="evidence" value="ECO:0007669"/>
    <property type="project" value="TreeGrafter"/>
</dbReference>
<dbReference type="Gene3D" id="3.40.50.12780">
    <property type="entry name" value="N-terminal domain of ligase-like"/>
    <property type="match status" value="1"/>
</dbReference>
<dbReference type="EMBL" id="JXXE01000338">
    <property type="protein sequence ID" value="KIZ40761.1"/>
    <property type="molecule type" value="Genomic_DNA"/>
</dbReference>
<feature type="domain" description="AMP-dependent synthetase/ligase" evidence="3">
    <location>
        <begin position="20"/>
        <end position="348"/>
    </location>
</feature>
<dbReference type="PANTHER" id="PTHR43201">
    <property type="entry name" value="ACYL-COA SYNTHETASE"/>
    <property type="match status" value="1"/>
</dbReference>
<dbReference type="Gene3D" id="3.30.300.30">
    <property type="match status" value="1"/>
</dbReference>
<reference evidence="5 6" key="1">
    <citation type="submission" date="2014-11" db="EMBL/GenBank/DDBJ databases">
        <title>Genomics and ecophysiology of heterotrophic nitrogen fixing bacteria isolated from estuarine surface water.</title>
        <authorList>
            <person name="Bentzon-Tilia M."/>
            <person name="Severin I."/>
            <person name="Hansen L.H."/>
            <person name="Riemann L."/>
        </authorList>
    </citation>
    <scope>NUCLEOTIDE SEQUENCE [LARGE SCALE GENOMIC DNA]</scope>
    <source>
        <strain evidence="5 6">BAL398</strain>
    </source>
</reference>
<dbReference type="OrthoDB" id="9803968at2"/>
<evidence type="ECO:0000313" key="6">
    <source>
        <dbReference type="Proteomes" id="UP000032515"/>
    </source>
</evidence>
<dbReference type="Pfam" id="PF00501">
    <property type="entry name" value="AMP-binding"/>
    <property type="match status" value="1"/>
</dbReference>
<dbReference type="InterPro" id="IPR042099">
    <property type="entry name" value="ANL_N_sf"/>
</dbReference>
<name>A0A0D7EJF7_RHOPL</name>
<evidence type="ECO:0000256" key="1">
    <source>
        <dbReference type="ARBA" id="ARBA00006432"/>
    </source>
</evidence>
<gene>
    <name evidence="5" type="ORF">OO17_16910</name>
</gene>
<evidence type="ECO:0000259" key="3">
    <source>
        <dbReference type="Pfam" id="PF00501"/>
    </source>
</evidence>
<dbReference type="PANTHER" id="PTHR43201:SF5">
    <property type="entry name" value="MEDIUM-CHAIN ACYL-COA LIGASE ACSF2, MITOCHONDRIAL"/>
    <property type="match status" value="1"/>
</dbReference>
<proteinExistence type="inferred from homology"/>
<feature type="non-terminal residue" evidence="5">
    <location>
        <position position="485"/>
    </location>
</feature>
<comment type="similarity">
    <text evidence="1">Belongs to the ATP-dependent AMP-binding enzyme family.</text>
</comment>
<dbReference type="RefSeq" id="WP_052628969.1">
    <property type="nucleotide sequence ID" value="NZ_JXXE01000338.1"/>
</dbReference>
<dbReference type="GO" id="GO:0031956">
    <property type="term" value="F:medium-chain fatty acid-CoA ligase activity"/>
    <property type="evidence" value="ECO:0007669"/>
    <property type="project" value="TreeGrafter"/>
</dbReference>
<dbReference type="InterPro" id="IPR000873">
    <property type="entry name" value="AMP-dep_synth/lig_dom"/>
</dbReference>
<dbReference type="InterPro" id="IPR025110">
    <property type="entry name" value="AMP-bd_C"/>
</dbReference>
<comment type="caution">
    <text evidence="5">The sequence shown here is derived from an EMBL/GenBank/DDBJ whole genome shotgun (WGS) entry which is preliminary data.</text>
</comment>
<evidence type="ECO:0000259" key="4">
    <source>
        <dbReference type="Pfam" id="PF13193"/>
    </source>
</evidence>
<accession>A0A0D7EJF7</accession>
<dbReference type="SUPFAM" id="SSF56801">
    <property type="entry name" value="Acetyl-CoA synthetase-like"/>
    <property type="match status" value="1"/>
</dbReference>
<evidence type="ECO:0008006" key="7">
    <source>
        <dbReference type="Google" id="ProtNLM"/>
    </source>
</evidence>
<sequence length="485" mass="53513">MHSDSMAIMISVGARVAQLAAAAPDRPMVTCGERTLSRRELDRRSNRLARDYRSRGVKPGDVIVIALPNDIAFVETVLAGLKLGATLLPISPKLPAPERRAILDLVRPTLGIGLPADDGFAFQVLPTTFSPDEAISDEKLEEDAISRPPRGLTSGGSTGRPKIIFTTDLGALDPDGPPGMHIELEDRVVIPGPLYHGMPFAYAYRTLLAGGHVVIMKRFDPVECLAAVERYAIHVLPVVPTMMSRIWDLDEAQRNAFDLSSLRMVVHSASSCPAWLKERWIEWLGAGRIHEFYGSSERIGFTWITGTEWLSHKGSVGRPFDNVIRILDESGKELPPGEVGEIFMRHKQGVGTTYRYIGAEALRQQNGYETVGDMGWVDEDGYLFIADRRVDMIISGGANVYPAEVEAALEHHPGINDCAVIGLPDSDLGARVHAIVYAVHPIAEQELRAWLHERLVGYKIPHSFEFVSQSLHDEAGKLRRSQLRN</sequence>
<feature type="domain" description="AMP-binding enzyme C-terminal" evidence="4">
    <location>
        <begin position="404"/>
        <end position="474"/>
    </location>
</feature>
<organism evidence="5 6">
    <name type="scientific">Rhodopseudomonas palustris</name>
    <dbReference type="NCBI Taxonomy" id="1076"/>
    <lineage>
        <taxon>Bacteria</taxon>
        <taxon>Pseudomonadati</taxon>
        <taxon>Pseudomonadota</taxon>
        <taxon>Alphaproteobacteria</taxon>
        <taxon>Hyphomicrobiales</taxon>
        <taxon>Nitrobacteraceae</taxon>
        <taxon>Rhodopseudomonas</taxon>
    </lineage>
</organism>
<dbReference type="Proteomes" id="UP000032515">
    <property type="component" value="Unassembled WGS sequence"/>
</dbReference>
<evidence type="ECO:0000313" key="5">
    <source>
        <dbReference type="EMBL" id="KIZ40761.1"/>
    </source>
</evidence>
<dbReference type="InterPro" id="IPR045851">
    <property type="entry name" value="AMP-bd_C_sf"/>
</dbReference>
<keyword evidence="2" id="KW-0436">Ligase</keyword>
<protein>
    <recommendedName>
        <fullName evidence="7">AMP-dependent synthetase and ligase</fullName>
    </recommendedName>
</protein>
<dbReference type="Pfam" id="PF13193">
    <property type="entry name" value="AMP-binding_C"/>
    <property type="match status" value="1"/>
</dbReference>